<keyword evidence="1" id="KW-0472">Membrane</keyword>
<feature type="transmembrane region" description="Helical" evidence="1">
    <location>
        <begin position="12"/>
        <end position="33"/>
    </location>
</feature>
<protein>
    <submittedName>
        <fullName evidence="2">Uncharacterized protein</fullName>
    </submittedName>
</protein>
<keyword evidence="1" id="KW-0812">Transmembrane</keyword>
<evidence type="ECO:0000256" key="1">
    <source>
        <dbReference type="SAM" id="Phobius"/>
    </source>
</evidence>
<evidence type="ECO:0000313" key="2">
    <source>
        <dbReference type="EMBL" id="KKN91834.1"/>
    </source>
</evidence>
<gene>
    <name evidence="2" type="ORF">LCGC14_0215100</name>
</gene>
<organism evidence="2">
    <name type="scientific">marine sediment metagenome</name>
    <dbReference type="NCBI Taxonomy" id="412755"/>
    <lineage>
        <taxon>unclassified sequences</taxon>
        <taxon>metagenomes</taxon>
        <taxon>ecological metagenomes</taxon>
    </lineage>
</organism>
<comment type="caution">
    <text evidence="2">The sequence shown here is derived from an EMBL/GenBank/DDBJ whole genome shotgun (WGS) entry which is preliminary data.</text>
</comment>
<keyword evidence="1" id="KW-1133">Transmembrane helix</keyword>
<dbReference type="AlphaFoldDB" id="A0A0F9UJL1"/>
<reference evidence="2" key="1">
    <citation type="journal article" date="2015" name="Nature">
        <title>Complex archaea that bridge the gap between prokaryotes and eukaryotes.</title>
        <authorList>
            <person name="Spang A."/>
            <person name="Saw J.H."/>
            <person name="Jorgensen S.L."/>
            <person name="Zaremba-Niedzwiedzka K."/>
            <person name="Martijn J."/>
            <person name="Lind A.E."/>
            <person name="van Eijk R."/>
            <person name="Schleper C."/>
            <person name="Guy L."/>
            <person name="Ettema T.J."/>
        </authorList>
    </citation>
    <scope>NUCLEOTIDE SEQUENCE</scope>
</reference>
<sequence length="384" mass="44113">MPFITQGKTNLTYILIVVVLAVIVGGGILGYYYSWIKELEVKLAELELKLPEVKPPEDETVNWKTYKNDEYGFEIKYPSDFTFQEFDAELNTDQMSVVVRFTKKDTTINYPVFDVSLAKTFSTPEEWIEDGNYCPESFASCSSFVSSPIPGSIKFDKLERHYGSTHTFFKNNGILFEIAVGATDPNEPIPESAYSIYNQILSTFKFIEKTTVNPVGDIIDPEFTEYFNTIIEVNPELKFTEKETKQIIYGEETTFPSPPSNKKDPKWIFSPNETKAVSIFGYFGEPDSRLDIYNRNNNGMVENLKICGTPCSYWIAFWLNNDQFIFIQSAILNRYPALHISLYDIVKNTETIYKSEALEGLTIPEDPEWLKERIDIIQKELFGT</sequence>
<dbReference type="EMBL" id="LAZR01000100">
    <property type="protein sequence ID" value="KKN91834.1"/>
    <property type="molecule type" value="Genomic_DNA"/>
</dbReference>
<proteinExistence type="predicted"/>
<accession>A0A0F9UJL1</accession>
<name>A0A0F9UJL1_9ZZZZ</name>